<evidence type="ECO:0000313" key="2">
    <source>
        <dbReference type="EMBL" id="KAK1266841.1"/>
    </source>
</evidence>
<evidence type="ECO:0000313" key="3">
    <source>
        <dbReference type="Proteomes" id="UP001179952"/>
    </source>
</evidence>
<feature type="region of interest" description="Disordered" evidence="1">
    <location>
        <begin position="93"/>
        <end position="130"/>
    </location>
</feature>
<gene>
    <name evidence="2" type="ORF">QJS04_geneDACA019366</name>
</gene>
<feature type="compositionally biased region" description="Low complexity" evidence="1">
    <location>
        <begin position="114"/>
        <end position="130"/>
    </location>
</feature>
<reference evidence="2" key="1">
    <citation type="journal article" date="2023" name="Nat. Commun.">
        <title>Diploid and tetraploid genomes of Acorus and the evolution of monocots.</title>
        <authorList>
            <person name="Ma L."/>
            <person name="Liu K.W."/>
            <person name="Li Z."/>
            <person name="Hsiao Y.Y."/>
            <person name="Qi Y."/>
            <person name="Fu T."/>
            <person name="Tang G.D."/>
            <person name="Zhang D."/>
            <person name="Sun W.H."/>
            <person name="Liu D.K."/>
            <person name="Li Y."/>
            <person name="Chen G.Z."/>
            <person name="Liu X.D."/>
            <person name="Liao X.Y."/>
            <person name="Jiang Y.T."/>
            <person name="Yu X."/>
            <person name="Hao Y."/>
            <person name="Huang J."/>
            <person name="Zhao X.W."/>
            <person name="Ke S."/>
            <person name="Chen Y.Y."/>
            <person name="Wu W.L."/>
            <person name="Hsu J.L."/>
            <person name="Lin Y.F."/>
            <person name="Huang M.D."/>
            <person name="Li C.Y."/>
            <person name="Huang L."/>
            <person name="Wang Z.W."/>
            <person name="Zhao X."/>
            <person name="Zhong W.Y."/>
            <person name="Peng D.H."/>
            <person name="Ahmad S."/>
            <person name="Lan S."/>
            <person name="Zhang J.S."/>
            <person name="Tsai W.C."/>
            <person name="Van de Peer Y."/>
            <person name="Liu Z.J."/>
        </authorList>
    </citation>
    <scope>NUCLEOTIDE SEQUENCE</scope>
    <source>
        <strain evidence="2">SCP</strain>
    </source>
</reference>
<comment type="caution">
    <text evidence="2">The sequence shown here is derived from an EMBL/GenBank/DDBJ whole genome shotgun (WGS) entry which is preliminary data.</text>
</comment>
<feature type="compositionally biased region" description="Pro residues" evidence="1">
    <location>
        <begin position="98"/>
        <end position="113"/>
    </location>
</feature>
<dbReference type="AlphaFoldDB" id="A0AAV9ASF2"/>
<protein>
    <submittedName>
        <fullName evidence="2">Heat stress transcription factor C-1</fullName>
    </submittedName>
</protein>
<keyword evidence="3" id="KW-1185">Reference proteome</keyword>
<name>A0AAV9ASF2_ACOGR</name>
<evidence type="ECO:0000256" key="1">
    <source>
        <dbReference type="SAM" id="MobiDB-lite"/>
    </source>
</evidence>
<proteinExistence type="predicted"/>
<dbReference type="EMBL" id="JAUJYN010000007">
    <property type="protein sequence ID" value="KAK1266841.1"/>
    <property type="molecule type" value="Genomic_DNA"/>
</dbReference>
<accession>A0AAV9ASF2</accession>
<reference evidence="2" key="2">
    <citation type="submission" date="2023-06" db="EMBL/GenBank/DDBJ databases">
        <authorList>
            <person name="Ma L."/>
            <person name="Liu K.-W."/>
            <person name="Li Z."/>
            <person name="Hsiao Y.-Y."/>
            <person name="Qi Y."/>
            <person name="Fu T."/>
            <person name="Tang G."/>
            <person name="Zhang D."/>
            <person name="Sun W.-H."/>
            <person name="Liu D.-K."/>
            <person name="Li Y."/>
            <person name="Chen G.-Z."/>
            <person name="Liu X.-D."/>
            <person name="Liao X.-Y."/>
            <person name="Jiang Y.-T."/>
            <person name="Yu X."/>
            <person name="Hao Y."/>
            <person name="Huang J."/>
            <person name="Zhao X.-W."/>
            <person name="Ke S."/>
            <person name="Chen Y.-Y."/>
            <person name="Wu W.-L."/>
            <person name="Hsu J.-L."/>
            <person name="Lin Y.-F."/>
            <person name="Huang M.-D."/>
            <person name="Li C.-Y."/>
            <person name="Huang L."/>
            <person name="Wang Z.-W."/>
            <person name="Zhao X."/>
            <person name="Zhong W.-Y."/>
            <person name="Peng D.-H."/>
            <person name="Ahmad S."/>
            <person name="Lan S."/>
            <person name="Zhang J.-S."/>
            <person name="Tsai W.-C."/>
            <person name="Van De Peer Y."/>
            <person name="Liu Z.-J."/>
        </authorList>
    </citation>
    <scope>NUCLEOTIDE SEQUENCE</scope>
    <source>
        <strain evidence="2">SCP</strain>
        <tissue evidence="2">Leaves</tissue>
    </source>
</reference>
<dbReference type="Proteomes" id="UP001179952">
    <property type="component" value="Unassembled WGS sequence"/>
</dbReference>
<organism evidence="2 3">
    <name type="scientific">Acorus gramineus</name>
    <name type="common">Dwarf sweet flag</name>
    <dbReference type="NCBI Taxonomy" id="55184"/>
    <lineage>
        <taxon>Eukaryota</taxon>
        <taxon>Viridiplantae</taxon>
        <taxon>Streptophyta</taxon>
        <taxon>Embryophyta</taxon>
        <taxon>Tracheophyta</taxon>
        <taxon>Spermatophyta</taxon>
        <taxon>Magnoliopsida</taxon>
        <taxon>Liliopsida</taxon>
        <taxon>Acoraceae</taxon>
        <taxon>Acorus</taxon>
    </lineage>
</organism>
<sequence length="190" mass="21624">MKMEDEKDQMVMMELGRLKEEQRVLDETIRGIGDRIKATERKPQQAMAFLVRIAENPDLLHRFLLSSSSNRVNREEADPESPQQKRRLLTHTVTEVAPSPPSPPPPPPPPPLLPTTTTTTTKMESSSTPSTILFDDGHEYYSMNSFIKNQQDFMPDVVEDLGEVVEVGLGMNEWSSSSDHQCFRSPFLYY</sequence>